<keyword evidence="3" id="KW-0732">Signal</keyword>
<dbReference type="EMBL" id="VIGI01000014">
    <property type="protein sequence ID" value="KAB8291640.1"/>
    <property type="molecule type" value="Genomic_DNA"/>
</dbReference>
<evidence type="ECO:0000256" key="5">
    <source>
        <dbReference type="ARBA" id="ARBA00023180"/>
    </source>
</evidence>
<dbReference type="GO" id="GO:0006508">
    <property type="term" value="P:proteolysis"/>
    <property type="evidence" value="ECO:0007669"/>
    <property type="project" value="UniProtKB-KW"/>
</dbReference>
<dbReference type="InterPro" id="IPR008758">
    <property type="entry name" value="Peptidase_S28"/>
</dbReference>
<dbReference type="FunFam" id="3.40.50.1820:FF:000368">
    <property type="entry name" value="Unplaced genomic scaffold supercont2.8, whole genome shotgun sequence"/>
    <property type="match status" value="1"/>
</dbReference>
<dbReference type="GO" id="GO:0008239">
    <property type="term" value="F:dipeptidyl-peptidase activity"/>
    <property type="evidence" value="ECO:0007669"/>
    <property type="project" value="TreeGrafter"/>
</dbReference>
<dbReference type="Gene3D" id="3.40.50.1820">
    <property type="entry name" value="alpha/beta hydrolase"/>
    <property type="match status" value="2"/>
</dbReference>
<comment type="similarity">
    <text evidence="1">Belongs to the peptidase S28 family.</text>
</comment>
<evidence type="ECO:0000313" key="7">
    <source>
        <dbReference type="Proteomes" id="UP000326757"/>
    </source>
</evidence>
<accession>A0A5N6JUU7</accession>
<keyword evidence="2" id="KW-0645">Protease</keyword>
<keyword evidence="5" id="KW-0325">Glycoprotein</keyword>
<proteinExistence type="inferred from homology"/>
<dbReference type="PANTHER" id="PTHR11010">
    <property type="entry name" value="PROTEASE S28 PRO-X CARBOXYPEPTIDASE-RELATED"/>
    <property type="match status" value="1"/>
</dbReference>
<dbReference type="InterPro" id="IPR029058">
    <property type="entry name" value="AB_hydrolase_fold"/>
</dbReference>
<dbReference type="SUPFAM" id="SSF53474">
    <property type="entry name" value="alpha/beta-Hydrolases"/>
    <property type="match status" value="1"/>
</dbReference>
<comment type="caution">
    <text evidence="6">The sequence shown here is derived from an EMBL/GenBank/DDBJ whole genome shotgun (WGS) entry which is preliminary data.</text>
</comment>
<evidence type="ECO:0000256" key="3">
    <source>
        <dbReference type="ARBA" id="ARBA00022729"/>
    </source>
</evidence>
<dbReference type="FunFam" id="3.40.50.1820:FF:000251">
    <property type="entry name" value="Extracelular serine carboxypeptidase, putative"/>
    <property type="match status" value="1"/>
</dbReference>
<dbReference type="PANTHER" id="PTHR11010:SF117">
    <property type="entry name" value="SERINE PROTEASE 16"/>
    <property type="match status" value="1"/>
</dbReference>
<organism evidence="6 7">
    <name type="scientific">Monilinia laxa</name>
    <name type="common">Brown rot fungus</name>
    <name type="synonym">Sclerotinia laxa</name>
    <dbReference type="NCBI Taxonomy" id="61186"/>
    <lineage>
        <taxon>Eukaryota</taxon>
        <taxon>Fungi</taxon>
        <taxon>Dikarya</taxon>
        <taxon>Ascomycota</taxon>
        <taxon>Pezizomycotina</taxon>
        <taxon>Leotiomycetes</taxon>
        <taxon>Helotiales</taxon>
        <taxon>Sclerotiniaceae</taxon>
        <taxon>Monilinia</taxon>
    </lineage>
</organism>
<keyword evidence="4" id="KW-0378">Hydrolase</keyword>
<dbReference type="AlphaFoldDB" id="A0A5N6JUU7"/>
<reference evidence="6 7" key="1">
    <citation type="submission" date="2019-06" db="EMBL/GenBank/DDBJ databases">
        <title>Genome Sequence of the Brown Rot Fungal Pathogen Monilinia laxa.</title>
        <authorList>
            <person name="De Miccolis Angelini R.M."/>
            <person name="Landi L."/>
            <person name="Abate D."/>
            <person name="Pollastro S."/>
            <person name="Romanazzi G."/>
            <person name="Faretra F."/>
        </authorList>
    </citation>
    <scope>NUCLEOTIDE SEQUENCE [LARGE SCALE GENOMIC DNA]</scope>
    <source>
        <strain evidence="6 7">Mlax316</strain>
    </source>
</reference>
<dbReference type="Pfam" id="PF05577">
    <property type="entry name" value="Peptidase_S28"/>
    <property type="match status" value="2"/>
</dbReference>
<evidence type="ECO:0000256" key="1">
    <source>
        <dbReference type="ARBA" id="ARBA00011079"/>
    </source>
</evidence>
<evidence type="ECO:0000313" key="6">
    <source>
        <dbReference type="EMBL" id="KAB8291640.1"/>
    </source>
</evidence>
<dbReference type="GO" id="GO:0070008">
    <property type="term" value="F:serine-type exopeptidase activity"/>
    <property type="evidence" value="ECO:0007669"/>
    <property type="project" value="InterPro"/>
</dbReference>
<protein>
    <recommendedName>
        <fullName evidence="8">Serine carboxypeptidase S28</fullName>
    </recommendedName>
</protein>
<keyword evidence="7" id="KW-1185">Reference proteome</keyword>
<evidence type="ECO:0000256" key="2">
    <source>
        <dbReference type="ARBA" id="ARBA00022670"/>
    </source>
</evidence>
<sequence length="608" mass="69386">MIYSRRSSLCMDDIKHRHSQLNLLSEPAITTTNLPRIVQANMLSKLYTVCATLTFFQCVFSHQFYPDGLGRKISRTTIPRGELALSKRDDIDASLLYPTYNLSVPIDYFHNETRYEPHSNGTFPLRYWFDATYYKPGGPVIVLQSGETNAEGRLSFLQKGLLHELAIATNGIGVVLEHRYYGESIPTPDFSTENLRFLTTEQALMDEVYFARNIVFPGLEDKNLTAPNVAYIGYGGSYAGAFNAFLRKLYPDTFWGTISSSGVVEAIYDYWQYFEPIRVFADQKCIKNIQLITNSLDNIVIGQKNNTALVQEVKNTWGFPNVTYTDDFMSILVSGVWEWQSRNWDPELVGTPYFEYFCGNLTSNKLFYPSLNGSTTEVQKLLTKGGYGSQLNSLTIPYLNWIGWLTDYTQTNYGDCSANQDSCYSTHNLTSYVQDDASQDWRLWPYQYCTEWGFLQNGASVPSNQLPLLSRTNDLAYNSIVCEAAFNITTPPDVERINRYGGFSLSYPRLAYVDGEQDPWRPATPHASPFNTTAHNRTSTTSEPFILIEGAVHHWDENGLFPNETTADFPPKTIKKVQGQEIEFVKEWLEEWKREKEKAYGRENRALV</sequence>
<name>A0A5N6JUU7_MONLA</name>
<dbReference type="OrthoDB" id="1735038at2759"/>
<gene>
    <name evidence="6" type="ORF">EYC80_006440</name>
</gene>
<dbReference type="Proteomes" id="UP000326757">
    <property type="component" value="Unassembled WGS sequence"/>
</dbReference>
<evidence type="ECO:0008006" key="8">
    <source>
        <dbReference type="Google" id="ProtNLM"/>
    </source>
</evidence>
<evidence type="ECO:0000256" key="4">
    <source>
        <dbReference type="ARBA" id="ARBA00022801"/>
    </source>
</evidence>